<gene>
    <name evidence="1" type="ORF">BDN72DRAFT_842682</name>
</gene>
<sequence>MRPTEFRPNTAPSAGGPGRFFPGGKHNNNNVFVGVAALAALTGLVYWFGYNGVDKRHRNDHLKKKD</sequence>
<protein>
    <submittedName>
        <fullName evidence="1">Uncharacterized protein</fullName>
    </submittedName>
</protein>
<organism evidence="1 2">
    <name type="scientific">Pluteus cervinus</name>
    <dbReference type="NCBI Taxonomy" id="181527"/>
    <lineage>
        <taxon>Eukaryota</taxon>
        <taxon>Fungi</taxon>
        <taxon>Dikarya</taxon>
        <taxon>Basidiomycota</taxon>
        <taxon>Agaricomycotina</taxon>
        <taxon>Agaricomycetes</taxon>
        <taxon>Agaricomycetidae</taxon>
        <taxon>Agaricales</taxon>
        <taxon>Pluteineae</taxon>
        <taxon>Pluteaceae</taxon>
        <taxon>Pluteus</taxon>
    </lineage>
</organism>
<keyword evidence="2" id="KW-1185">Reference proteome</keyword>
<reference evidence="1 2" key="1">
    <citation type="journal article" date="2019" name="Nat. Ecol. Evol.">
        <title>Megaphylogeny resolves global patterns of mushroom evolution.</title>
        <authorList>
            <person name="Varga T."/>
            <person name="Krizsan K."/>
            <person name="Foldi C."/>
            <person name="Dima B."/>
            <person name="Sanchez-Garcia M."/>
            <person name="Sanchez-Ramirez S."/>
            <person name="Szollosi G.J."/>
            <person name="Szarkandi J.G."/>
            <person name="Papp V."/>
            <person name="Albert L."/>
            <person name="Andreopoulos W."/>
            <person name="Angelini C."/>
            <person name="Antonin V."/>
            <person name="Barry K.W."/>
            <person name="Bougher N.L."/>
            <person name="Buchanan P."/>
            <person name="Buyck B."/>
            <person name="Bense V."/>
            <person name="Catcheside P."/>
            <person name="Chovatia M."/>
            <person name="Cooper J."/>
            <person name="Damon W."/>
            <person name="Desjardin D."/>
            <person name="Finy P."/>
            <person name="Geml J."/>
            <person name="Haridas S."/>
            <person name="Hughes K."/>
            <person name="Justo A."/>
            <person name="Karasinski D."/>
            <person name="Kautmanova I."/>
            <person name="Kiss B."/>
            <person name="Kocsube S."/>
            <person name="Kotiranta H."/>
            <person name="LaButti K.M."/>
            <person name="Lechner B.E."/>
            <person name="Liimatainen K."/>
            <person name="Lipzen A."/>
            <person name="Lukacs Z."/>
            <person name="Mihaltcheva S."/>
            <person name="Morgado L.N."/>
            <person name="Niskanen T."/>
            <person name="Noordeloos M.E."/>
            <person name="Ohm R.A."/>
            <person name="Ortiz-Santana B."/>
            <person name="Ovrebo C."/>
            <person name="Racz N."/>
            <person name="Riley R."/>
            <person name="Savchenko A."/>
            <person name="Shiryaev A."/>
            <person name="Soop K."/>
            <person name="Spirin V."/>
            <person name="Szebenyi C."/>
            <person name="Tomsovsky M."/>
            <person name="Tulloss R.E."/>
            <person name="Uehling J."/>
            <person name="Grigoriev I.V."/>
            <person name="Vagvolgyi C."/>
            <person name="Papp T."/>
            <person name="Martin F.M."/>
            <person name="Miettinen O."/>
            <person name="Hibbett D.S."/>
            <person name="Nagy L.G."/>
        </authorList>
    </citation>
    <scope>NUCLEOTIDE SEQUENCE [LARGE SCALE GENOMIC DNA]</scope>
    <source>
        <strain evidence="1 2">NL-1719</strain>
    </source>
</reference>
<evidence type="ECO:0000313" key="1">
    <source>
        <dbReference type="EMBL" id="TFK67740.1"/>
    </source>
</evidence>
<dbReference type="Proteomes" id="UP000308600">
    <property type="component" value="Unassembled WGS sequence"/>
</dbReference>
<proteinExistence type="predicted"/>
<dbReference type="EMBL" id="ML208368">
    <property type="protein sequence ID" value="TFK67740.1"/>
    <property type="molecule type" value="Genomic_DNA"/>
</dbReference>
<name>A0ACD3APV6_9AGAR</name>
<evidence type="ECO:0000313" key="2">
    <source>
        <dbReference type="Proteomes" id="UP000308600"/>
    </source>
</evidence>
<accession>A0ACD3APV6</accession>